<organism evidence="1 2">
    <name type="scientific">Pontibacter mangrovi</name>
    <dbReference type="NCBI Taxonomy" id="2589816"/>
    <lineage>
        <taxon>Bacteria</taxon>
        <taxon>Pseudomonadati</taxon>
        <taxon>Bacteroidota</taxon>
        <taxon>Cytophagia</taxon>
        <taxon>Cytophagales</taxon>
        <taxon>Hymenobacteraceae</taxon>
        <taxon>Pontibacter</taxon>
    </lineage>
</organism>
<accession>A0A501WG85</accession>
<dbReference type="OrthoDB" id="851278at2"/>
<proteinExistence type="predicted"/>
<evidence type="ECO:0000313" key="2">
    <source>
        <dbReference type="Proteomes" id="UP000316727"/>
    </source>
</evidence>
<keyword evidence="2" id="KW-1185">Reference proteome</keyword>
<dbReference type="RefSeq" id="WP_140618610.1">
    <property type="nucleotide sequence ID" value="NZ_VFRQ01000001.1"/>
</dbReference>
<sequence length="164" mass="19214">MTENKLVATDVSAEGQTVELHQSGFFSLSYSEEDETLIVRWRGEVSSEELRNGYVLVMDHVRQLRVRKWQLDLQNRDTIRGEDQRWIFEHVFQEALRVLNCDIFVAVVLPVFLLDGLVSELSGDELMHDGNFLIMQHFMYREEAQRWLNEMHQPKPSNLSPSGY</sequence>
<protein>
    <recommendedName>
        <fullName evidence="3">STAS/SEC14 domain-containing protein</fullName>
    </recommendedName>
</protein>
<reference evidence="1 2" key="1">
    <citation type="submission" date="2019-06" db="EMBL/GenBank/DDBJ databases">
        <title>A novel bacterium of genus Pontibacter, isolated from marine sediment.</title>
        <authorList>
            <person name="Huang H."/>
            <person name="Mo K."/>
            <person name="Hu Y."/>
        </authorList>
    </citation>
    <scope>NUCLEOTIDE SEQUENCE [LARGE SCALE GENOMIC DNA]</scope>
    <source>
        <strain evidence="1 2">HB172049</strain>
    </source>
</reference>
<dbReference type="AlphaFoldDB" id="A0A501WG85"/>
<gene>
    <name evidence="1" type="ORF">FJM65_01340</name>
</gene>
<dbReference type="Proteomes" id="UP000316727">
    <property type="component" value="Unassembled WGS sequence"/>
</dbReference>
<evidence type="ECO:0000313" key="1">
    <source>
        <dbReference type="EMBL" id="TPE46017.1"/>
    </source>
</evidence>
<name>A0A501WG85_9BACT</name>
<evidence type="ECO:0008006" key="3">
    <source>
        <dbReference type="Google" id="ProtNLM"/>
    </source>
</evidence>
<dbReference type="EMBL" id="VFRQ01000001">
    <property type="protein sequence ID" value="TPE46017.1"/>
    <property type="molecule type" value="Genomic_DNA"/>
</dbReference>
<comment type="caution">
    <text evidence="1">The sequence shown here is derived from an EMBL/GenBank/DDBJ whole genome shotgun (WGS) entry which is preliminary data.</text>
</comment>